<reference evidence="1 2" key="1">
    <citation type="submission" date="2011-06" db="EMBL/GenBank/DDBJ databases">
        <title>Two lysogenic phages can combine to generate a single lytic phage.</title>
        <authorList>
            <person name="Petrovski S."/>
        </authorList>
    </citation>
    <scope>NUCLEOTIDE SEQUENCE [LARGE SCALE GENOMIC DNA]</scope>
</reference>
<dbReference type="EMBL" id="JN116823">
    <property type="protein sequence ID" value="AEV51885.1"/>
    <property type="molecule type" value="Genomic_DNA"/>
</dbReference>
<accession>G9FGX4</accession>
<protein>
    <submittedName>
        <fullName evidence="1">Uncharacterized protein</fullName>
    </submittedName>
</protein>
<organism evidence="1 2">
    <name type="scientific">Rhodococcus phage REQ2</name>
    <dbReference type="NCBI Taxonomy" id="1109713"/>
    <lineage>
        <taxon>Viruses</taxon>
        <taxon>Duplodnaviria</taxon>
        <taxon>Heunggongvirae</taxon>
        <taxon>Uroviricota</taxon>
        <taxon>Caudoviricetes</taxon>
        <taxon>Caudoviricetes incertae sedis</taxon>
        <taxon>Melbournevirus</taxon>
        <taxon>Melbournevirus REQ2</taxon>
    </lineage>
</organism>
<dbReference type="GeneID" id="11541277"/>
<name>G9FGX4_9CAUD</name>
<dbReference type="Proteomes" id="UP000005427">
    <property type="component" value="Segment"/>
</dbReference>
<dbReference type="KEGG" id="vg:11541277"/>
<proteinExistence type="predicted"/>
<keyword evidence="2" id="KW-1185">Reference proteome</keyword>
<dbReference type="RefSeq" id="YP_005087075.1">
    <property type="nucleotide sequence ID" value="NC_016652.1"/>
</dbReference>
<evidence type="ECO:0000313" key="2">
    <source>
        <dbReference type="Proteomes" id="UP000005427"/>
    </source>
</evidence>
<sequence length="79" mass="8661">MKPIIIDEDTGRRLWTAAECAEEGGITRAAWRGYVARAQAPASVAELDARTPLWDAAEVEQWQRARPGVSGRPSKRGAK</sequence>
<evidence type="ECO:0000313" key="1">
    <source>
        <dbReference type="EMBL" id="AEV51885.1"/>
    </source>
</evidence>